<keyword evidence="2" id="KW-0479">Metal-binding</keyword>
<feature type="non-terminal residue" evidence="5">
    <location>
        <position position="210"/>
    </location>
</feature>
<dbReference type="SUPFAM" id="SSF50129">
    <property type="entry name" value="GroES-like"/>
    <property type="match status" value="1"/>
</dbReference>
<proteinExistence type="predicted"/>
<accession>A0A9W8JJ05</accession>
<dbReference type="EMBL" id="JANBPK010000406">
    <property type="protein sequence ID" value="KAJ2935671.1"/>
    <property type="molecule type" value="Genomic_DNA"/>
</dbReference>
<evidence type="ECO:0000313" key="5">
    <source>
        <dbReference type="EMBL" id="KAJ2935671.1"/>
    </source>
</evidence>
<evidence type="ECO:0000313" key="6">
    <source>
        <dbReference type="Proteomes" id="UP001140091"/>
    </source>
</evidence>
<evidence type="ECO:0000256" key="4">
    <source>
        <dbReference type="SAM" id="MobiDB-lite"/>
    </source>
</evidence>
<protein>
    <submittedName>
        <fullName evidence="5">Uncharacterized protein</fullName>
    </submittedName>
</protein>
<dbReference type="PANTHER" id="PTHR42813">
    <property type="entry name" value="ZINC-TYPE ALCOHOL DEHYDROGENASE-LIKE"/>
    <property type="match status" value="1"/>
</dbReference>
<evidence type="ECO:0000256" key="2">
    <source>
        <dbReference type="ARBA" id="ARBA00022723"/>
    </source>
</evidence>
<name>A0A9W8JJ05_9AGAR</name>
<gene>
    <name evidence="5" type="ORF">H1R20_g1423</name>
</gene>
<comment type="caution">
    <text evidence="5">The sequence shown here is derived from an EMBL/GenBank/DDBJ whole genome shotgun (WGS) entry which is preliminary data.</text>
</comment>
<dbReference type="AlphaFoldDB" id="A0A9W8JJ05"/>
<keyword evidence="6" id="KW-1185">Reference proteome</keyword>
<feature type="region of interest" description="Disordered" evidence="4">
    <location>
        <begin position="185"/>
        <end position="210"/>
    </location>
</feature>
<organism evidence="5 6">
    <name type="scientific">Candolleomyces eurysporus</name>
    <dbReference type="NCBI Taxonomy" id="2828524"/>
    <lineage>
        <taxon>Eukaryota</taxon>
        <taxon>Fungi</taxon>
        <taxon>Dikarya</taxon>
        <taxon>Basidiomycota</taxon>
        <taxon>Agaricomycotina</taxon>
        <taxon>Agaricomycetes</taxon>
        <taxon>Agaricomycetidae</taxon>
        <taxon>Agaricales</taxon>
        <taxon>Agaricineae</taxon>
        <taxon>Psathyrellaceae</taxon>
        <taxon>Candolleomyces</taxon>
    </lineage>
</organism>
<evidence type="ECO:0000256" key="3">
    <source>
        <dbReference type="ARBA" id="ARBA00022833"/>
    </source>
</evidence>
<dbReference type="Gene3D" id="3.40.50.720">
    <property type="entry name" value="NAD(P)-binding Rossmann-like Domain"/>
    <property type="match status" value="2"/>
</dbReference>
<dbReference type="Proteomes" id="UP001140091">
    <property type="component" value="Unassembled WGS sequence"/>
</dbReference>
<dbReference type="Gene3D" id="3.90.180.10">
    <property type="entry name" value="Medium-chain alcohol dehydrogenases, catalytic domain"/>
    <property type="match status" value="2"/>
</dbReference>
<reference evidence="5" key="1">
    <citation type="submission" date="2022-06" db="EMBL/GenBank/DDBJ databases">
        <title>Genome Sequence of Candolleomyces eurysporus.</title>
        <authorList>
            <person name="Buettner E."/>
        </authorList>
    </citation>
    <scope>NUCLEOTIDE SEQUENCE</scope>
    <source>
        <strain evidence="5">VTCC 930004</strain>
    </source>
</reference>
<dbReference type="OrthoDB" id="3941538at2759"/>
<dbReference type="InterPro" id="IPR011032">
    <property type="entry name" value="GroES-like_sf"/>
</dbReference>
<dbReference type="GO" id="GO:0046872">
    <property type="term" value="F:metal ion binding"/>
    <property type="evidence" value="ECO:0007669"/>
    <property type="project" value="UniProtKB-KW"/>
</dbReference>
<comment type="cofactor">
    <cofactor evidence="1">
        <name>Zn(2+)</name>
        <dbReference type="ChEBI" id="CHEBI:29105"/>
    </cofactor>
</comment>
<dbReference type="PANTHER" id="PTHR42813:SF1">
    <property type="entry name" value="DEHYDROGENASE, PUTATIVE (AFU_ORTHOLOGUE AFUA_5G03930)-RELATED"/>
    <property type="match status" value="1"/>
</dbReference>
<evidence type="ECO:0000256" key="1">
    <source>
        <dbReference type="ARBA" id="ARBA00001947"/>
    </source>
</evidence>
<sequence>MCDRTNNSSLQQFMYGTHDAGFYGYSHTTGGFAGGQAEYVHVPRGSARLLPIADHVLDEQVLYLSDILPTSYHAVVDTGVGKGETVAIWKMGRHGIIAACRVCKWNKFGCLDERVPIGNNQAPVHLYWKEILEEFILAGAFDPTFVLTHRLPLEDMPAPYKAFDERVPGLEKVIADTKFSEEFSKREKGCPPLSRVGDWKTGTAKPQGFN</sequence>
<keyword evidence="3" id="KW-0862">Zinc</keyword>